<dbReference type="InterPro" id="IPR052208">
    <property type="entry name" value="DmX-like/RAVE_component"/>
</dbReference>
<reference evidence="1 2" key="1">
    <citation type="submission" date="2024-11" db="EMBL/GenBank/DDBJ databases">
        <title>Adaptive evolution of stress response genes in parasites aligns with host niche diversity.</title>
        <authorList>
            <person name="Hahn C."/>
            <person name="Resl P."/>
        </authorList>
    </citation>
    <scope>NUCLEOTIDE SEQUENCE [LARGE SCALE GENOMIC DNA]</scope>
    <source>
        <strain evidence="1">EGGRZ-B1_66</strain>
        <tissue evidence="1">Body</tissue>
    </source>
</reference>
<name>A0ABD2Q5W7_9PLAT</name>
<dbReference type="Proteomes" id="UP001626550">
    <property type="component" value="Unassembled WGS sequence"/>
</dbReference>
<keyword evidence="2" id="KW-1185">Reference proteome</keyword>
<dbReference type="InterPro" id="IPR036322">
    <property type="entry name" value="WD40_repeat_dom_sf"/>
</dbReference>
<dbReference type="PANTHER" id="PTHR13950">
    <property type="entry name" value="RABCONNECTIN-RELATED"/>
    <property type="match status" value="1"/>
</dbReference>
<proteinExistence type="predicted"/>
<comment type="caution">
    <text evidence="1">The sequence shown here is derived from an EMBL/GenBank/DDBJ whole genome shotgun (WGS) entry which is preliminary data.</text>
</comment>
<evidence type="ECO:0000313" key="1">
    <source>
        <dbReference type="EMBL" id="KAL3314969.1"/>
    </source>
</evidence>
<protein>
    <submittedName>
        <fullName evidence="1">DmX-like protein 1</fullName>
    </submittedName>
</protein>
<accession>A0ABD2Q5W7</accession>
<dbReference type="SUPFAM" id="SSF50978">
    <property type="entry name" value="WD40 repeat-like"/>
    <property type="match status" value="1"/>
</dbReference>
<dbReference type="PANTHER" id="PTHR13950:SF9">
    <property type="entry name" value="RABCONNECTIN-3A"/>
    <property type="match status" value="1"/>
</dbReference>
<dbReference type="AlphaFoldDB" id="A0ABD2Q5W7"/>
<gene>
    <name evidence="1" type="primary">DMXL1_1</name>
    <name evidence="1" type="ORF">Ciccas_006403</name>
</gene>
<sequence length="337" mass="38308">MRLHQVLSGSCNPGDCSLSKGSIGSFDFLAYASGSNVLVIDKDFVRVQNIHFEEGIVHHVSCCRDSGKIAAYNNIVIHIFKPIITAENNSFDQSKNVNFKWNLLSTIQEIDYFMFMSWMPASLVRSTEYLITCKQDGSIILYCERKTPKQHTFTIGSEPHVIPGLDSEFFTPIWNQSIGGEVSLVLPSFDGDFFLTVASFQNETSDVRIWFNVKSYMKPTPNSATNIGQFPGPPVFAHSSEQTDEIRFDYFTLPHPCKVHAASWRERGRFQPRSWCPNVLITSGSDGLIRFWIEQQPLTLINNACLTDELLWSATLSPDHHPNFNPQVSLFKDYEFW</sequence>
<organism evidence="1 2">
    <name type="scientific">Cichlidogyrus casuarinus</name>
    <dbReference type="NCBI Taxonomy" id="1844966"/>
    <lineage>
        <taxon>Eukaryota</taxon>
        <taxon>Metazoa</taxon>
        <taxon>Spiralia</taxon>
        <taxon>Lophotrochozoa</taxon>
        <taxon>Platyhelminthes</taxon>
        <taxon>Monogenea</taxon>
        <taxon>Monopisthocotylea</taxon>
        <taxon>Dactylogyridea</taxon>
        <taxon>Ancyrocephalidae</taxon>
        <taxon>Cichlidogyrus</taxon>
    </lineage>
</organism>
<dbReference type="EMBL" id="JBJKFK010000860">
    <property type="protein sequence ID" value="KAL3314969.1"/>
    <property type="molecule type" value="Genomic_DNA"/>
</dbReference>
<evidence type="ECO:0000313" key="2">
    <source>
        <dbReference type="Proteomes" id="UP001626550"/>
    </source>
</evidence>